<feature type="transmembrane region" description="Helical" evidence="2">
    <location>
        <begin position="243"/>
        <end position="264"/>
    </location>
</feature>
<evidence type="ECO:0000313" key="5">
    <source>
        <dbReference type="Proteomes" id="UP000477311"/>
    </source>
</evidence>
<dbReference type="GO" id="GO:0009060">
    <property type="term" value="P:aerobic respiration"/>
    <property type="evidence" value="ECO:0007669"/>
    <property type="project" value="InterPro"/>
</dbReference>
<comment type="caution">
    <text evidence="4">The sequence shown here is derived from an EMBL/GenBank/DDBJ whole genome shotgun (WGS) entry which is preliminary data.</text>
</comment>
<feature type="transmembrane region" description="Helical" evidence="2">
    <location>
        <begin position="219"/>
        <end position="237"/>
    </location>
</feature>
<keyword evidence="2" id="KW-0812">Transmembrane</keyword>
<keyword evidence="5" id="KW-1185">Reference proteome</keyword>
<feature type="domain" description="Cytochrome oxidase subunit I profile" evidence="3">
    <location>
        <begin position="185"/>
        <end position="456"/>
    </location>
</feature>
<dbReference type="GO" id="GO:0004129">
    <property type="term" value="F:cytochrome-c oxidase activity"/>
    <property type="evidence" value="ECO:0007669"/>
    <property type="project" value="InterPro"/>
</dbReference>
<dbReference type="GO" id="GO:0020037">
    <property type="term" value="F:heme binding"/>
    <property type="evidence" value="ECO:0007669"/>
    <property type="project" value="InterPro"/>
</dbReference>
<evidence type="ECO:0000256" key="2">
    <source>
        <dbReference type="SAM" id="Phobius"/>
    </source>
</evidence>
<dbReference type="Pfam" id="PF00115">
    <property type="entry name" value="COX1"/>
    <property type="match status" value="1"/>
</dbReference>
<keyword evidence="2" id="KW-0472">Membrane</keyword>
<name>A0A6M1RYP5_9BACT</name>
<reference evidence="4 5" key="1">
    <citation type="submission" date="2020-02" db="EMBL/GenBank/DDBJ databases">
        <title>Draft genome sequence of Limisphaera ngatamarikiensis NGM72.4T, a thermophilic Verrucomicrobia grouped in subdivision 3.</title>
        <authorList>
            <person name="Carere C.R."/>
            <person name="Steen J."/>
            <person name="Hugenholtz P."/>
            <person name="Stott M.B."/>
        </authorList>
    </citation>
    <scope>NUCLEOTIDE SEQUENCE [LARGE SCALE GENOMIC DNA]</scope>
    <source>
        <strain evidence="4 5">NGM72.4</strain>
    </source>
</reference>
<feature type="transmembrane region" description="Helical" evidence="2">
    <location>
        <begin position="413"/>
        <end position="435"/>
    </location>
</feature>
<dbReference type="Gene3D" id="1.20.210.10">
    <property type="entry name" value="Cytochrome c oxidase-like, subunit I domain"/>
    <property type="match status" value="1"/>
</dbReference>
<gene>
    <name evidence="4" type="ORF">G4L39_02620</name>
</gene>
<accession>A0A6M1RYP5</accession>
<feature type="transmembrane region" description="Helical" evidence="2">
    <location>
        <begin position="357"/>
        <end position="382"/>
    </location>
</feature>
<feature type="transmembrane region" description="Helical" evidence="2">
    <location>
        <begin position="285"/>
        <end position="306"/>
    </location>
</feature>
<dbReference type="InterPro" id="IPR023616">
    <property type="entry name" value="Cyt_c_oxase-like_su1_dom"/>
</dbReference>
<evidence type="ECO:0000259" key="3">
    <source>
        <dbReference type="PROSITE" id="PS50855"/>
    </source>
</evidence>
<dbReference type="SUPFAM" id="SSF81442">
    <property type="entry name" value="Cytochrome c oxidase subunit I-like"/>
    <property type="match status" value="1"/>
</dbReference>
<dbReference type="GO" id="GO:0016020">
    <property type="term" value="C:membrane"/>
    <property type="evidence" value="ECO:0007669"/>
    <property type="project" value="InterPro"/>
</dbReference>
<sequence length="456" mass="50302">MLTWVVGGTVGWCVAATLALIASIKFHGPGFLADNSWLTYGRVRVAATQVGWWGAVLPVVFGVLLGWLGRLARNGMAYPWLALLGGALWHLGSLVTLLGILSGATTGYEAWGLPRQAVWVYAGGFVLYLVSFLATWHDRRERSLEPAHWYVLSGVLWMGWSAATAFVLLDLKPVRGVTQAVVDGWFGANAWLLAGTLMGLGLMHGWWPRVAGRPVYSRNLAILAFAGLLVFGGWTGIAPSAPVPAWLPVTSTVATIFCVVPWVAEWLNWRGTMAGWRARLREAPAGWFLWWARAGFLAAAAAKLALHVPGLDRVLEQTWWDPARQWAQAHGFLGLAGVAGFYAWLREERLPGGWAGWVRWHGYCMVTGGLLLVLSLAAAGLVQGLAWRDTALSNVAVLQRTLMWLRLSTVGELLWWLGVVLFGWSLIGMTVRWWVGCWRSWWMRVTRPVALQEATE</sequence>
<evidence type="ECO:0000256" key="1">
    <source>
        <dbReference type="ARBA" id="ARBA00022660"/>
    </source>
</evidence>
<keyword evidence="1" id="KW-0813">Transport</keyword>
<feature type="transmembrane region" description="Helical" evidence="2">
    <location>
        <begin position="188"/>
        <end position="207"/>
    </location>
</feature>
<dbReference type="Proteomes" id="UP000477311">
    <property type="component" value="Unassembled WGS sequence"/>
</dbReference>
<dbReference type="RefSeq" id="WP_165105681.1">
    <property type="nucleotide sequence ID" value="NZ_JAAKYA010000014.1"/>
</dbReference>
<keyword evidence="1" id="KW-0249">Electron transport</keyword>
<evidence type="ECO:0000313" key="4">
    <source>
        <dbReference type="EMBL" id="NGO38290.1"/>
    </source>
</evidence>
<feature type="transmembrane region" description="Helical" evidence="2">
    <location>
        <begin position="116"/>
        <end position="136"/>
    </location>
</feature>
<dbReference type="EMBL" id="JAAKYA010000014">
    <property type="protein sequence ID" value="NGO38290.1"/>
    <property type="molecule type" value="Genomic_DNA"/>
</dbReference>
<dbReference type="PROSITE" id="PS50855">
    <property type="entry name" value="COX1"/>
    <property type="match status" value="1"/>
</dbReference>
<protein>
    <recommendedName>
        <fullName evidence="3">Cytochrome oxidase subunit I profile domain-containing protein</fullName>
    </recommendedName>
</protein>
<dbReference type="AlphaFoldDB" id="A0A6M1RYP5"/>
<organism evidence="4 5">
    <name type="scientific">Limisphaera ngatamarikiensis</name>
    <dbReference type="NCBI Taxonomy" id="1324935"/>
    <lineage>
        <taxon>Bacteria</taxon>
        <taxon>Pseudomonadati</taxon>
        <taxon>Verrucomicrobiota</taxon>
        <taxon>Verrucomicrobiia</taxon>
        <taxon>Limisphaerales</taxon>
        <taxon>Limisphaeraceae</taxon>
        <taxon>Limisphaera</taxon>
    </lineage>
</organism>
<feature type="transmembrane region" description="Helical" evidence="2">
    <location>
        <begin position="148"/>
        <end position="168"/>
    </location>
</feature>
<keyword evidence="2" id="KW-1133">Transmembrane helix</keyword>
<dbReference type="InterPro" id="IPR036927">
    <property type="entry name" value="Cyt_c_oxase-like_su1_sf"/>
</dbReference>
<feature type="transmembrane region" description="Helical" evidence="2">
    <location>
        <begin position="45"/>
        <end position="68"/>
    </location>
</feature>
<proteinExistence type="predicted"/>
<feature type="transmembrane region" description="Helical" evidence="2">
    <location>
        <begin position="326"/>
        <end position="345"/>
    </location>
</feature>
<keyword evidence="1" id="KW-0679">Respiratory chain</keyword>
<feature type="transmembrane region" description="Helical" evidence="2">
    <location>
        <begin position="80"/>
        <end position="104"/>
    </location>
</feature>
<dbReference type="InterPro" id="IPR000883">
    <property type="entry name" value="Cyt_C_Oxase_1"/>
</dbReference>